<protein>
    <recommendedName>
        <fullName evidence="4">C2H2-type domain-containing protein</fullName>
    </recommendedName>
</protein>
<evidence type="ECO:0008006" key="4">
    <source>
        <dbReference type="Google" id="ProtNLM"/>
    </source>
</evidence>
<name>A0AAV6TWL3_9ARAC</name>
<reference evidence="2 3" key="1">
    <citation type="journal article" date="2022" name="Nat. Ecol. Evol.">
        <title>A masculinizing supergene underlies an exaggerated male reproductive morph in a spider.</title>
        <authorList>
            <person name="Hendrickx F."/>
            <person name="De Corte Z."/>
            <person name="Sonet G."/>
            <person name="Van Belleghem S.M."/>
            <person name="Kostlbacher S."/>
            <person name="Vangestel C."/>
        </authorList>
    </citation>
    <scope>NUCLEOTIDE SEQUENCE [LARGE SCALE GENOMIC DNA]</scope>
    <source>
        <strain evidence="2">W744_W776</strain>
    </source>
</reference>
<gene>
    <name evidence="2" type="ORF">JTE90_013368</name>
</gene>
<keyword evidence="3" id="KW-1185">Reference proteome</keyword>
<evidence type="ECO:0000256" key="1">
    <source>
        <dbReference type="SAM" id="MobiDB-lite"/>
    </source>
</evidence>
<dbReference type="Proteomes" id="UP000827092">
    <property type="component" value="Unassembled WGS sequence"/>
</dbReference>
<feature type="compositionally biased region" description="Low complexity" evidence="1">
    <location>
        <begin position="198"/>
        <end position="211"/>
    </location>
</feature>
<accession>A0AAV6TWL3</accession>
<sequence length="211" mass="23963">MCHEWTPSKVSDHACFKDHPHVLSLVTNLQFRCQSCDFSSSSKRGLTNHQAAHKRIMATPNVSLPQKAQNRNRKPRELLTAAQIRANQDQTWRDLHFPQVAASISTSNRFQMLEDHERMNPLTHQSTLLKDQLILVNIGAGSHPPTSQHPKTSCQAQLQVPPPVFPHKGTMTNNSFITTTTTMKTKPNHNPRPRPPLMTRMTFTSRRSSTY</sequence>
<organism evidence="2 3">
    <name type="scientific">Oedothorax gibbosus</name>
    <dbReference type="NCBI Taxonomy" id="931172"/>
    <lineage>
        <taxon>Eukaryota</taxon>
        <taxon>Metazoa</taxon>
        <taxon>Ecdysozoa</taxon>
        <taxon>Arthropoda</taxon>
        <taxon>Chelicerata</taxon>
        <taxon>Arachnida</taxon>
        <taxon>Araneae</taxon>
        <taxon>Araneomorphae</taxon>
        <taxon>Entelegynae</taxon>
        <taxon>Araneoidea</taxon>
        <taxon>Linyphiidae</taxon>
        <taxon>Erigoninae</taxon>
        <taxon>Oedothorax</taxon>
    </lineage>
</organism>
<evidence type="ECO:0000313" key="3">
    <source>
        <dbReference type="Proteomes" id="UP000827092"/>
    </source>
</evidence>
<evidence type="ECO:0000313" key="2">
    <source>
        <dbReference type="EMBL" id="KAG8175817.1"/>
    </source>
</evidence>
<dbReference type="AlphaFoldDB" id="A0AAV6TWL3"/>
<comment type="caution">
    <text evidence="2">The sequence shown here is derived from an EMBL/GenBank/DDBJ whole genome shotgun (WGS) entry which is preliminary data.</text>
</comment>
<feature type="region of interest" description="Disordered" evidence="1">
    <location>
        <begin position="181"/>
        <end position="211"/>
    </location>
</feature>
<dbReference type="EMBL" id="JAFNEN010000948">
    <property type="protein sequence ID" value="KAG8175817.1"/>
    <property type="molecule type" value="Genomic_DNA"/>
</dbReference>
<proteinExistence type="predicted"/>